<dbReference type="AlphaFoldDB" id="A0A1D7VFI7"/>
<organism evidence="2 3">
    <name type="scientific">Streptomyces lydicus</name>
    <dbReference type="NCBI Taxonomy" id="47763"/>
    <lineage>
        <taxon>Bacteria</taxon>
        <taxon>Bacillati</taxon>
        <taxon>Actinomycetota</taxon>
        <taxon>Actinomycetes</taxon>
        <taxon>Kitasatosporales</taxon>
        <taxon>Streptomycetaceae</taxon>
        <taxon>Streptomyces</taxon>
    </lineage>
</organism>
<sequence length="200" mass="21804">MTDFAATTRETYDAIAAAYARRWRSTPAAVTAEADRLAGLLPAGAVLADIGCGPGHHTRLLRERGFRATGFDLSREMLAAGGVPGLVQADMRALPLAPSAVDAVWCVAALLHIPRPEVPGVLAEFARVVRPGGRLVLSLAEGDGEDWEAVPYAPELRRWYVRHRLAPLTGLLADAGFEVTGDTRWTTHRDWLMLHARRRH</sequence>
<dbReference type="GO" id="GO:0008757">
    <property type="term" value="F:S-adenosylmethionine-dependent methyltransferase activity"/>
    <property type="evidence" value="ECO:0007669"/>
    <property type="project" value="InterPro"/>
</dbReference>
<dbReference type="InterPro" id="IPR013216">
    <property type="entry name" value="Methyltransf_11"/>
</dbReference>
<dbReference type="RefSeq" id="WP_069567380.1">
    <property type="nucleotide sequence ID" value="NZ_CP017157.1"/>
</dbReference>
<dbReference type="Proteomes" id="UP000094094">
    <property type="component" value="Chromosome"/>
</dbReference>
<dbReference type="PANTHER" id="PTHR42912">
    <property type="entry name" value="METHYLTRANSFERASE"/>
    <property type="match status" value="1"/>
</dbReference>
<name>A0A1D7VFI7_9ACTN</name>
<reference evidence="2 3" key="1">
    <citation type="submission" date="2016-09" db="EMBL/GenBank/DDBJ databases">
        <title>Complete genome sequencing of Streptomyces lydicus 103 and metabolic pathways analysis of antibiotic biosynthesis.</title>
        <authorList>
            <person name="Jia N."/>
            <person name="Ding M.-Z."/>
            <person name="Gao F."/>
            <person name="Yuan Y.-J."/>
        </authorList>
    </citation>
    <scope>NUCLEOTIDE SEQUENCE [LARGE SCALE GENOMIC DNA]</scope>
    <source>
        <strain evidence="2 3">103</strain>
    </source>
</reference>
<dbReference type="SUPFAM" id="SSF53335">
    <property type="entry name" value="S-adenosyl-L-methionine-dependent methyltransferases"/>
    <property type="match status" value="1"/>
</dbReference>
<dbReference type="EMBL" id="CP017157">
    <property type="protein sequence ID" value="AOP45500.1"/>
    <property type="molecule type" value="Genomic_DNA"/>
</dbReference>
<dbReference type="KEGG" id="slc:SL103_03925"/>
<evidence type="ECO:0000313" key="3">
    <source>
        <dbReference type="Proteomes" id="UP000094094"/>
    </source>
</evidence>
<evidence type="ECO:0000259" key="1">
    <source>
        <dbReference type="Pfam" id="PF08241"/>
    </source>
</evidence>
<feature type="domain" description="Methyltransferase type 11" evidence="1">
    <location>
        <begin position="49"/>
        <end position="137"/>
    </location>
</feature>
<dbReference type="OrthoDB" id="189743at2"/>
<accession>A0A1D7VFI7</accession>
<keyword evidence="3" id="KW-1185">Reference proteome</keyword>
<dbReference type="PANTHER" id="PTHR42912:SF80">
    <property type="entry name" value="METHYLTRANSFERASE DOMAIN-CONTAINING PROTEIN"/>
    <property type="match status" value="1"/>
</dbReference>
<protein>
    <recommendedName>
        <fullName evidence="1">Methyltransferase type 11 domain-containing protein</fullName>
    </recommendedName>
</protein>
<dbReference type="InterPro" id="IPR029063">
    <property type="entry name" value="SAM-dependent_MTases_sf"/>
</dbReference>
<dbReference type="CDD" id="cd02440">
    <property type="entry name" value="AdoMet_MTases"/>
    <property type="match status" value="1"/>
</dbReference>
<dbReference type="Gene3D" id="3.40.50.150">
    <property type="entry name" value="Vaccinia Virus protein VP39"/>
    <property type="match status" value="1"/>
</dbReference>
<dbReference type="InterPro" id="IPR050508">
    <property type="entry name" value="Methyltransf_Superfamily"/>
</dbReference>
<dbReference type="Pfam" id="PF08241">
    <property type="entry name" value="Methyltransf_11"/>
    <property type="match status" value="1"/>
</dbReference>
<proteinExistence type="predicted"/>
<gene>
    <name evidence="2" type="ORF">SL103_03925</name>
</gene>
<evidence type="ECO:0000313" key="2">
    <source>
        <dbReference type="EMBL" id="AOP45500.1"/>
    </source>
</evidence>